<proteinExistence type="inferred from homology"/>
<dbReference type="PANTHER" id="PTHR34390:SF2">
    <property type="entry name" value="SUCCINATE TRANSPORTER SUBUNIT YJJP-RELATED"/>
    <property type="match status" value="1"/>
</dbReference>
<keyword evidence="2" id="KW-1003">Cell membrane</keyword>
<dbReference type="GO" id="GO:0015744">
    <property type="term" value="P:succinate transport"/>
    <property type="evidence" value="ECO:0007669"/>
    <property type="project" value="TreeGrafter"/>
</dbReference>
<evidence type="ECO:0000256" key="3">
    <source>
        <dbReference type="ARBA" id="ARBA00022692"/>
    </source>
</evidence>
<dbReference type="GO" id="GO:0022857">
    <property type="term" value="F:transmembrane transporter activity"/>
    <property type="evidence" value="ECO:0007669"/>
    <property type="project" value="InterPro"/>
</dbReference>
<reference evidence="9 10" key="1">
    <citation type="journal article" date="2017" name="Genome Announc.">
        <title>Draft Genome Sequence of Romboutsia weinsteinii sp. nov. Strain CCRI-19649(T) Isolated from Surface Water.</title>
        <authorList>
            <person name="Maheux A.F."/>
            <person name="Boudreau D.K."/>
            <person name="Berube E."/>
            <person name="Boissinot M."/>
            <person name="Cantin P."/>
            <person name="Raymond F."/>
            <person name="Corbeil J."/>
            <person name="Omar R.F."/>
            <person name="Bergeron M.G."/>
        </authorList>
    </citation>
    <scope>NUCLEOTIDE SEQUENCE [LARGE SCALE GENOMIC DNA]</scope>
    <source>
        <strain evidence="9 10">CCRI-19649</strain>
    </source>
</reference>
<keyword evidence="10" id="KW-1185">Reference proteome</keyword>
<keyword evidence="5 7" id="KW-0472">Membrane</keyword>
<dbReference type="RefSeq" id="WP_094366750.1">
    <property type="nucleotide sequence ID" value="NZ_NOJY02000019.1"/>
</dbReference>
<evidence type="ECO:0000256" key="7">
    <source>
        <dbReference type="SAM" id="Phobius"/>
    </source>
</evidence>
<evidence type="ECO:0000313" key="10">
    <source>
        <dbReference type="Proteomes" id="UP000215694"/>
    </source>
</evidence>
<comment type="similarity">
    <text evidence="6">Belongs to the ThrE exporter (TC 2.A.79) family.</text>
</comment>
<sequence length="262" mass="28500">MCPEYNDKDKKNILRLALFFGELMLSCGAETYRVEDSVIRICKSRGFNHISVFTTPTVIIISDERFDGYSFMKTIRYRATNLAKMDLLNSFSREFVNRPNLSSNDALDELKKLEVSSPYPRYVVNLATAVGSASFAVLAGGDNTVVFILTLITSVLANLCYNRVLKISGISTFSTIVASFFIGLVGVSLTLANIIPSPKMLIVGSIMPLLPGVPFIKSIRDLISGDLISGMTLILDVAITAICIASGIGVILNIYFKSGGVL</sequence>
<dbReference type="InterPro" id="IPR050539">
    <property type="entry name" value="ThrE_Dicarb/AminoAcid_Exp"/>
</dbReference>
<keyword evidence="4 7" id="KW-1133">Transmembrane helix</keyword>
<dbReference type="PANTHER" id="PTHR34390">
    <property type="entry name" value="UPF0442 PROTEIN YJJB-RELATED"/>
    <property type="match status" value="1"/>
</dbReference>
<feature type="transmembrane region" description="Helical" evidence="7">
    <location>
        <begin position="231"/>
        <end position="256"/>
    </location>
</feature>
<organism evidence="9 10">
    <name type="scientific">Romboutsia weinsteinii</name>
    <dbReference type="NCBI Taxonomy" id="2020949"/>
    <lineage>
        <taxon>Bacteria</taxon>
        <taxon>Bacillati</taxon>
        <taxon>Bacillota</taxon>
        <taxon>Clostridia</taxon>
        <taxon>Peptostreptococcales</taxon>
        <taxon>Peptostreptococcaceae</taxon>
        <taxon>Romboutsia</taxon>
    </lineage>
</organism>
<feature type="transmembrane region" description="Helical" evidence="7">
    <location>
        <begin position="173"/>
        <end position="195"/>
    </location>
</feature>
<evidence type="ECO:0000256" key="5">
    <source>
        <dbReference type="ARBA" id="ARBA00023136"/>
    </source>
</evidence>
<evidence type="ECO:0000313" key="9">
    <source>
        <dbReference type="EMBL" id="RDY26838.1"/>
    </source>
</evidence>
<keyword evidence="3 7" id="KW-0812">Transmembrane</keyword>
<comment type="subcellular location">
    <subcellularLocation>
        <location evidence="1">Cell membrane</location>
        <topology evidence="1">Multi-pass membrane protein</topology>
    </subcellularLocation>
</comment>
<evidence type="ECO:0000256" key="6">
    <source>
        <dbReference type="ARBA" id="ARBA00034125"/>
    </source>
</evidence>
<feature type="transmembrane region" description="Helical" evidence="7">
    <location>
        <begin position="145"/>
        <end position="161"/>
    </location>
</feature>
<accession>A0A371J2D8</accession>
<dbReference type="GO" id="GO:0005886">
    <property type="term" value="C:plasma membrane"/>
    <property type="evidence" value="ECO:0007669"/>
    <property type="project" value="UniProtKB-SubCell"/>
</dbReference>
<dbReference type="OrthoDB" id="9813917at2"/>
<protein>
    <submittedName>
        <fullName evidence="9">Threonine/serine exporter</fullName>
    </submittedName>
</protein>
<feature type="transmembrane region" description="Helical" evidence="7">
    <location>
        <begin position="122"/>
        <end position="139"/>
    </location>
</feature>
<dbReference type="Pfam" id="PF06738">
    <property type="entry name" value="ThrE"/>
    <property type="match status" value="1"/>
</dbReference>
<evidence type="ECO:0000256" key="1">
    <source>
        <dbReference type="ARBA" id="ARBA00004651"/>
    </source>
</evidence>
<dbReference type="Proteomes" id="UP000215694">
    <property type="component" value="Unassembled WGS sequence"/>
</dbReference>
<feature type="domain" description="Threonine/serine exporter-like N-terminal" evidence="8">
    <location>
        <begin position="16"/>
        <end position="254"/>
    </location>
</feature>
<gene>
    <name evidence="9" type="ORF">CHL78_011600</name>
</gene>
<comment type="caution">
    <text evidence="9">The sequence shown here is derived from an EMBL/GenBank/DDBJ whole genome shotgun (WGS) entry which is preliminary data.</text>
</comment>
<name>A0A371J2D8_9FIRM</name>
<dbReference type="AlphaFoldDB" id="A0A371J2D8"/>
<dbReference type="EMBL" id="NOJY02000019">
    <property type="protein sequence ID" value="RDY26838.1"/>
    <property type="molecule type" value="Genomic_DNA"/>
</dbReference>
<evidence type="ECO:0000259" key="8">
    <source>
        <dbReference type="Pfam" id="PF06738"/>
    </source>
</evidence>
<dbReference type="InterPro" id="IPR010619">
    <property type="entry name" value="ThrE-like_N"/>
</dbReference>
<evidence type="ECO:0000256" key="4">
    <source>
        <dbReference type="ARBA" id="ARBA00022989"/>
    </source>
</evidence>
<evidence type="ECO:0000256" key="2">
    <source>
        <dbReference type="ARBA" id="ARBA00022475"/>
    </source>
</evidence>